<feature type="domain" description="Methyltransferase" evidence="4">
    <location>
        <begin position="45"/>
        <end position="137"/>
    </location>
</feature>
<dbReference type="PANTHER" id="PTHR43861:SF1">
    <property type="entry name" value="TRANS-ACONITATE 2-METHYLTRANSFERASE"/>
    <property type="match status" value="1"/>
</dbReference>
<dbReference type="GO" id="GO:0032259">
    <property type="term" value="P:methylation"/>
    <property type="evidence" value="ECO:0007669"/>
    <property type="project" value="UniProtKB-KW"/>
</dbReference>
<reference evidence="5 6" key="1">
    <citation type="journal article" date="2024" name="Int. J. Syst. Evol. Microbiol.">
        <title>Virgibacillus tibetensis sp. nov., isolated from salt lake on the Tibetan Plateau of China.</title>
        <authorList>
            <person name="Phurbu D."/>
            <person name="Liu Z.-X."/>
            <person name="Wang R."/>
            <person name="Zheng Y.-Y."/>
            <person name="Liu H.-C."/>
            <person name="Zhou Y.-G."/>
            <person name="Yu Y.-J."/>
            <person name="Li A.-H."/>
        </authorList>
    </citation>
    <scope>NUCLEOTIDE SEQUENCE [LARGE SCALE GENOMIC DNA]</scope>
    <source>
        <strain evidence="5 6">C22-A2</strain>
    </source>
</reference>
<keyword evidence="2 5" id="KW-0808">Transferase</keyword>
<name>A0ABU6KLB1_9BACI</name>
<evidence type="ECO:0000259" key="4">
    <source>
        <dbReference type="Pfam" id="PF13649"/>
    </source>
</evidence>
<dbReference type="EC" id="2.1.1.-" evidence="5"/>
<comment type="caution">
    <text evidence="5">The sequence shown here is derived from an EMBL/GenBank/DDBJ whole genome shotgun (WGS) entry which is preliminary data.</text>
</comment>
<dbReference type="Pfam" id="PF13649">
    <property type="entry name" value="Methyltransf_25"/>
    <property type="match status" value="1"/>
</dbReference>
<dbReference type="Proteomes" id="UP001335737">
    <property type="component" value="Unassembled WGS sequence"/>
</dbReference>
<dbReference type="CDD" id="cd02440">
    <property type="entry name" value="AdoMet_MTases"/>
    <property type="match status" value="1"/>
</dbReference>
<keyword evidence="1 5" id="KW-0489">Methyltransferase</keyword>
<gene>
    <name evidence="5" type="ORF">QGM71_20890</name>
</gene>
<evidence type="ECO:0000313" key="6">
    <source>
        <dbReference type="Proteomes" id="UP001335737"/>
    </source>
</evidence>
<dbReference type="Gene3D" id="3.40.50.150">
    <property type="entry name" value="Vaccinia Virus protein VP39"/>
    <property type="match status" value="1"/>
</dbReference>
<proteinExistence type="predicted"/>
<protein>
    <submittedName>
        <fullName evidence="5">Class I SAM-dependent methyltransferase</fullName>
        <ecNumber evidence="5">2.1.1.-</ecNumber>
    </submittedName>
</protein>
<keyword evidence="6" id="KW-1185">Reference proteome</keyword>
<feature type="coiled-coil region" evidence="3">
    <location>
        <begin position="182"/>
        <end position="209"/>
    </location>
</feature>
<dbReference type="RefSeq" id="WP_327609447.1">
    <property type="nucleotide sequence ID" value="NZ_JARZFX010000022.1"/>
</dbReference>
<evidence type="ECO:0000256" key="1">
    <source>
        <dbReference type="ARBA" id="ARBA00022603"/>
    </source>
</evidence>
<dbReference type="InterPro" id="IPR041698">
    <property type="entry name" value="Methyltransf_25"/>
</dbReference>
<accession>A0ABU6KLB1</accession>
<dbReference type="SUPFAM" id="SSF53335">
    <property type="entry name" value="S-adenosyl-L-methionine-dependent methyltransferases"/>
    <property type="match status" value="1"/>
</dbReference>
<dbReference type="GO" id="GO:0008168">
    <property type="term" value="F:methyltransferase activity"/>
    <property type="evidence" value="ECO:0007669"/>
    <property type="project" value="UniProtKB-KW"/>
</dbReference>
<evidence type="ECO:0000256" key="3">
    <source>
        <dbReference type="SAM" id="Coils"/>
    </source>
</evidence>
<sequence length="247" mass="29403">MENWYKEHFNEDYLRIYKHRNDDLAHKELTQLMKFVPTTEGQSLLDLCCGNGRHSRWFAKQGFHVTGVDLSPTLLNEAQNKECAKDIHYVRSDMRELNYKDDFDIVVNLFTSFGYFKEDEQNKKVLANAYQALKTNGYFVFDYLNPSFLENHLIPFSKDVIDDLSILQYRMIINNTVVKKIKVEDNGALREYEERVKLYERQKLDAMLEEVGFTILYTFGDYDCSRYERNDSSRLIYVCQKRRIGER</sequence>
<evidence type="ECO:0000313" key="5">
    <source>
        <dbReference type="EMBL" id="MEC5425913.1"/>
    </source>
</evidence>
<dbReference type="EMBL" id="JARZFX010000022">
    <property type="protein sequence ID" value="MEC5425913.1"/>
    <property type="molecule type" value="Genomic_DNA"/>
</dbReference>
<keyword evidence="3" id="KW-0175">Coiled coil</keyword>
<dbReference type="Gene3D" id="2.20.25.110">
    <property type="entry name" value="S-adenosyl-L-methionine-dependent methyltransferases"/>
    <property type="match status" value="1"/>
</dbReference>
<organism evidence="5 6">
    <name type="scientific">Virgibacillus tibetensis</name>
    <dbReference type="NCBI Taxonomy" id="3042313"/>
    <lineage>
        <taxon>Bacteria</taxon>
        <taxon>Bacillati</taxon>
        <taxon>Bacillota</taxon>
        <taxon>Bacilli</taxon>
        <taxon>Bacillales</taxon>
        <taxon>Bacillaceae</taxon>
        <taxon>Virgibacillus</taxon>
    </lineage>
</organism>
<dbReference type="InterPro" id="IPR029063">
    <property type="entry name" value="SAM-dependent_MTases_sf"/>
</dbReference>
<evidence type="ECO:0000256" key="2">
    <source>
        <dbReference type="ARBA" id="ARBA00022679"/>
    </source>
</evidence>
<dbReference type="PANTHER" id="PTHR43861">
    <property type="entry name" value="TRANS-ACONITATE 2-METHYLTRANSFERASE-RELATED"/>
    <property type="match status" value="1"/>
</dbReference>